<evidence type="ECO:0000256" key="8">
    <source>
        <dbReference type="ARBA" id="ARBA00023136"/>
    </source>
</evidence>
<dbReference type="VEuPathDB" id="FungiDB:PDIP_02320"/>
<dbReference type="CDD" id="cd18578">
    <property type="entry name" value="ABC_6TM_Pgp_ABCB1_D2_like"/>
    <property type="match status" value="1"/>
</dbReference>
<comment type="similarity">
    <text evidence="3">Belongs to the ABC transporter superfamily. ABCB family. Multidrug resistance exporter (TC 3.A.1.201) subfamily.</text>
</comment>
<dbReference type="KEGG" id="pdp:PDIP_02320"/>
<feature type="transmembrane region" description="Helical" evidence="10">
    <location>
        <begin position="837"/>
        <end position="861"/>
    </location>
</feature>
<dbReference type="CDD" id="cd18577">
    <property type="entry name" value="ABC_6TM_Pgp_ABCB1_D1_like"/>
    <property type="match status" value="1"/>
</dbReference>
<dbReference type="InterPro" id="IPR027417">
    <property type="entry name" value="P-loop_NTPase"/>
</dbReference>
<dbReference type="FunFam" id="3.40.50.300:FF:000913">
    <property type="entry name" value="ABC multidrug transporter SitT"/>
    <property type="match status" value="1"/>
</dbReference>
<dbReference type="HOGENOM" id="CLU_000604_17_8_1"/>
<dbReference type="InterPro" id="IPR011527">
    <property type="entry name" value="ABC1_TM_dom"/>
</dbReference>
<dbReference type="GO" id="GO:0012505">
    <property type="term" value="C:endomembrane system"/>
    <property type="evidence" value="ECO:0007669"/>
    <property type="project" value="UniProtKB-SubCell"/>
</dbReference>
<evidence type="ECO:0000313" key="14">
    <source>
        <dbReference type="Proteomes" id="UP000009886"/>
    </source>
</evidence>
<feature type="domain" description="ABC transporter" evidence="11">
    <location>
        <begin position="917"/>
        <end position="1165"/>
    </location>
</feature>
<feature type="transmembrane region" description="Helical" evidence="10">
    <location>
        <begin position="729"/>
        <end position="752"/>
    </location>
</feature>
<feature type="transmembrane region" description="Helical" evidence="10">
    <location>
        <begin position="237"/>
        <end position="258"/>
    </location>
</feature>
<feature type="transmembrane region" description="Helical" evidence="10">
    <location>
        <begin position="111"/>
        <end position="128"/>
    </location>
</feature>
<feature type="transmembrane region" description="Helical" evidence="10">
    <location>
        <begin position="212"/>
        <end position="231"/>
    </location>
</feature>
<dbReference type="Pfam" id="PF00005">
    <property type="entry name" value="ABC_tran"/>
    <property type="match status" value="2"/>
</dbReference>
<feature type="transmembrane region" description="Helical" evidence="10">
    <location>
        <begin position="611"/>
        <end position="635"/>
    </location>
</feature>
<dbReference type="PROSITE" id="PS50929">
    <property type="entry name" value="ABC_TM1F"/>
    <property type="match status" value="2"/>
</dbReference>
<feature type="transmembrane region" description="Helical" evidence="10">
    <location>
        <begin position="655"/>
        <end position="674"/>
    </location>
</feature>
<dbReference type="InterPro" id="IPR017871">
    <property type="entry name" value="ABC_transporter-like_CS"/>
</dbReference>
<gene>
    <name evidence="13" type="ORF">PDIP_02320</name>
</gene>
<evidence type="ECO:0000256" key="10">
    <source>
        <dbReference type="SAM" id="Phobius"/>
    </source>
</evidence>
<dbReference type="GO" id="GO:0140359">
    <property type="term" value="F:ABC-type transporter activity"/>
    <property type="evidence" value="ECO:0007669"/>
    <property type="project" value="InterPro"/>
</dbReference>
<dbReference type="PANTHER" id="PTHR24221:SF213">
    <property type="entry name" value="ABC MULTIDRUG TRANSPORTER (EUROFUNG)"/>
    <property type="match status" value="1"/>
</dbReference>
<feature type="domain" description="ABC transmembrane type-1" evidence="12">
    <location>
        <begin position="61"/>
        <end position="237"/>
    </location>
</feature>
<dbReference type="AlphaFoldDB" id="K9GKR5"/>
<evidence type="ECO:0000259" key="12">
    <source>
        <dbReference type="PROSITE" id="PS50929"/>
    </source>
</evidence>
<dbReference type="GO" id="GO:0016020">
    <property type="term" value="C:membrane"/>
    <property type="evidence" value="ECO:0007669"/>
    <property type="project" value="UniProtKB-SubCell"/>
</dbReference>
<evidence type="ECO:0000313" key="13">
    <source>
        <dbReference type="EMBL" id="EKV21847.1"/>
    </source>
</evidence>
<feature type="domain" description="ABC transmembrane type-1" evidence="12">
    <location>
        <begin position="615"/>
        <end position="874"/>
    </location>
</feature>
<feature type="region of interest" description="Disordered" evidence="9">
    <location>
        <begin position="558"/>
        <end position="588"/>
    </location>
</feature>
<dbReference type="Proteomes" id="UP000009886">
    <property type="component" value="Unassembled WGS sequence"/>
</dbReference>
<comment type="subcellular location">
    <subcellularLocation>
        <location evidence="2">Endomembrane system</location>
    </subcellularLocation>
    <subcellularLocation>
        <location evidence="1">Membrane</location>
        <topology evidence="1">Multi-pass membrane protein</topology>
    </subcellularLocation>
</comment>
<keyword evidence="5" id="KW-0547">Nucleotide-binding</keyword>
<evidence type="ECO:0000256" key="7">
    <source>
        <dbReference type="ARBA" id="ARBA00022989"/>
    </source>
</evidence>
<dbReference type="PANTHER" id="PTHR24221">
    <property type="entry name" value="ATP-BINDING CASSETTE SUB-FAMILY B"/>
    <property type="match status" value="1"/>
</dbReference>
<dbReference type="PROSITE" id="PS00211">
    <property type="entry name" value="ABC_TRANSPORTER_1"/>
    <property type="match status" value="2"/>
</dbReference>
<keyword evidence="4 10" id="KW-0812">Transmembrane</keyword>
<evidence type="ECO:0000256" key="9">
    <source>
        <dbReference type="SAM" id="MobiDB-lite"/>
    </source>
</evidence>
<comment type="caution">
    <text evidence="13">The sequence shown here is derived from an EMBL/GenBank/DDBJ whole genome shotgun (WGS) entry which is preliminary data.</text>
</comment>
<proteinExistence type="inferred from homology"/>
<evidence type="ECO:0000256" key="2">
    <source>
        <dbReference type="ARBA" id="ARBA00004308"/>
    </source>
</evidence>
<evidence type="ECO:0000256" key="1">
    <source>
        <dbReference type="ARBA" id="ARBA00004141"/>
    </source>
</evidence>
<dbReference type="GO" id="GO:0016887">
    <property type="term" value="F:ATP hydrolysis activity"/>
    <property type="evidence" value="ECO:0007669"/>
    <property type="project" value="InterPro"/>
</dbReference>
<dbReference type="OrthoDB" id="6500128at2759"/>
<keyword evidence="6" id="KW-0067">ATP-binding</keyword>
<evidence type="ECO:0000256" key="3">
    <source>
        <dbReference type="ARBA" id="ARBA00007577"/>
    </source>
</evidence>
<keyword evidence="7 10" id="KW-1133">Transmembrane helix</keyword>
<accession>K9GKR5</accession>
<evidence type="ECO:0000256" key="6">
    <source>
        <dbReference type="ARBA" id="ARBA00022840"/>
    </source>
</evidence>
<dbReference type="Pfam" id="PF00664">
    <property type="entry name" value="ABC_membrane"/>
    <property type="match status" value="2"/>
</dbReference>
<dbReference type="InterPro" id="IPR039421">
    <property type="entry name" value="Type_1_exporter"/>
</dbReference>
<dbReference type="Gene3D" id="3.40.50.300">
    <property type="entry name" value="P-loop containing nucleotide triphosphate hydrolases"/>
    <property type="match status" value="2"/>
</dbReference>
<keyword evidence="8 10" id="KW-0472">Membrane</keyword>
<feature type="transmembrane region" description="Helical" evidence="10">
    <location>
        <begin position="134"/>
        <end position="158"/>
    </location>
</feature>
<dbReference type="SUPFAM" id="SSF90123">
    <property type="entry name" value="ABC transporter transmembrane region"/>
    <property type="match status" value="2"/>
</dbReference>
<evidence type="ECO:0000259" key="11">
    <source>
        <dbReference type="PROSITE" id="PS50893"/>
    </source>
</evidence>
<feature type="domain" description="ABC transporter" evidence="11">
    <location>
        <begin position="292"/>
        <end position="544"/>
    </location>
</feature>
<protein>
    <submittedName>
        <fullName evidence="13">ABC multidrug transporter, putative</fullName>
    </submittedName>
</protein>
<dbReference type="GO" id="GO:0005524">
    <property type="term" value="F:ATP binding"/>
    <property type="evidence" value="ECO:0007669"/>
    <property type="project" value="UniProtKB-KW"/>
</dbReference>
<reference evidence="14" key="1">
    <citation type="journal article" date="2012" name="BMC Genomics">
        <title>Genome sequence of the necrotrophic fungus Penicillium digitatum, the main postharvest pathogen of citrus.</title>
        <authorList>
            <person name="Marcet-Houben M."/>
            <person name="Ballester A.-R."/>
            <person name="de la Fuente B."/>
            <person name="Harries E."/>
            <person name="Marcos J.F."/>
            <person name="Gonzalez-Candelas L."/>
            <person name="Gabaldon T."/>
        </authorList>
    </citation>
    <scope>NUCLEOTIDE SEQUENCE [LARGE SCALE GENOMIC DNA]</scope>
    <source>
        <strain evidence="14">Pd1 / CECT 20795</strain>
    </source>
</reference>
<evidence type="ECO:0000256" key="4">
    <source>
        <dbReference type="ARBA" id="ARBA00022692"/>
    </source>
</evidence>
<dbReference type="SUPFAM" id="SSF52540">
    <property type="entry name" value="P-loop containing nucleoside triphosphate hydrolases"/>
    <property type="match status" value="2"/>
</dbReference>
<dbReference type="InterPro" id="IPR003439">
    <property type="entry name" value="ABC_transporter-like_ATP-bd"/>
</dbReference>
<dbReference type="Gene3D" id="1.20.1560.10">
    <property type="entry name" value="ABC transporter type 1, transmembrane domain"/>
    <property type="match status" value="1"/>
</dbReference>
<name>K9GKR5_PEND1</name>
<dbReference type="InterPro" id="IPR036640">
    <property type="entry name" value="ABC1_TM_sf"/>
</dbReference>
<dbReference type="InterPro" id="IPR003593">
    <property type="entry name" value="AAA+_ATPase"/>
</dbReference>
<dbReference type="SMART" id="SM00382">
    <property type="entry name" value="AAA"/>
    <property type="match status" value="2"/>
</dbReference>
<sequence length="1170" mass="128527">MVARSGNPKDETAKPASLGSYAALPLMNIVFGQLVGNFTEYFIPGSGVTEQSFKSSVNKDSLHASGALRLEYIQALFSLPMSRIDEISVGTVTNAITALSNTIQQSVSDRLAILFQSLALLIAAYAIAFRYSWALTLVVSSAIVFVVLVFSLTTPFLVKAQQNVDKADEKHVALAAEVFGSIRTVFALGAEQPLFKKYTQWVEEARKGGMRMSLVTGIHLGTLFFAIYVSFSLAFCVFFSVLLVVTILGGIAGPLMAISKAISASGAFFGVIDSKRDDPPGIRDPGLSHADIVFQNVTFSYPTRPEMTVLKGFHATFERNKTTALVGPSGSGKSTVVAMIERWYQLSSEEEEATSGHIFVGSHDINDLDMKWWRSQIGLVQQEPFLFNDTIYNNVALGLIGSQWENEIEAVKMDLITAACKQAFADEFIDRLPMGYSTAVGEGGITLSGGQRQRIAIARSIVCQPQILILDEATSSIDIQGERIVQAALDSVSKDRTTIMIAHRLSTVRRADKIIVMKDGQNFEEGSHQELIIKEGIYHSLVHAQQLAPLTDLMDSDVEESISSQKEEATAQDNTTKECGDQNGKDNPEPEEGFGFFHGFGVLIYENRSHWLLYALTLIGAVGAGSGFSLQSWLFARLVQVFQFTGEKLVHAANFWALMFFILALAMATFYLMLGFSSNSISMFVVSNARMDYIYNLLSKPVSYYDREENSSGSLISRLSTDSKQLQEVFGPTGVFPLISIFNIIGCVSTSFAFGWKLAAVTFFAAMPFSFFSSFIRIQYEVQFENMNAAVYADSSKFATEAVRAFRTVTALTMEDTIMERYSNLLKDQRQKAIRKAWYATLIFAFSESVELCAMALAFWYGGGQSSGQLFSVGPNIAQAKASANRILSARRPTTGQLQYIPTEPLSSSEHRPSPSVELQNVSFQYSSRVVPTFVNLNLSIESGQFVAFVGPSGCGKSTLISLLERFYDCNHGTILFGGRDIRSIELPSYRSALSLVAQEPKLFEGTIRENLLLGLEAPNNPTTEDQMIQACKDAEIYDFIVSLPDGFLTELGVNAQASLSGGQKQRLSIARALIRKPLLLLLDEATSSLDSQSESLVQSAMERLASKRNMTIIAVAHRLATIQKADAIFVFGTGASEQGSRIFESGTHHELLRRKGAYWQMCQAQALDR</sequence>
<organism evidence="13 14">
    <name type="scientific">Penicillium digitatum (strain Pd1 / CECT 20795)</name>
    <name type="common">Green mold</name>
    <dbReference type="NCBI Taxonomy" id="1170230"/>
    <lineage>
        <taxon>Eukaryota</taxon>
        <taxon>Fungi</taxon>
        <taxon>Dikarya</taxon>
        <taxon>Ascomycota</taxon>
        <taxon>Pezizomycotina</taxon>
        <taxon>Eurotiomycetes</taxon>
        <taxon>Eurotiomycetidae</taxon>
        <taxon>Eurotiales</taxon>
        <taxon>Aspergillaceae</taxon>
        <taxon>Penicillium</taxon>
    </lineage>
</organism>
<dbReference type="PROSITE" id="PS50893">
    <property type="entry name" value="ABC_TRANSPORTER_2"/>
    <property type="match status" value="2"/>
</dbReference>
<dbReference type="FunFam" id="3.40.50.300:FF:001530">
    <property type="entry name" value="ABC multidrug transporter (Eurofung)"/>
    <property type="match status" value="1"/>
</dbReference>
<feature type="compositionally biased region" description="Basic and acidic residues" evidence="9">
    <location>
        <begin position="565"/>
        <end position="588"/>
    </location>
</feature>
<evidence type="ECO:0000256" key="5">
    <source>
        <dbReference type="ARBA" id="ARBA00022741"/>
    </source>
</evidence>
<dbReference type="EMBL" id="AKCU01000019">
    <property type="protein sequence ID" value="EKV21847.1"/>
    <property type="molecule type" value="Genomic_DNA"/>
</dbReference>